<feature type="non-terminal residue" evidence="1">
    <location>
        <position position="1"/>
    </location>
</feature>
<dbReference type="PANTHER" id="PTHR10622">
    <property type="entry name" value="HET DOMAIN-CONTAINING PROTEIN"/>
    <property type="match status" value="1"/>
</dbReference>
<dbReference type="EMBL" id="JAGMWT010000032">
    <property type="protein sequence ID" value="KAH7109455.1"/>
    <property type="molecule type" value="Genomic_DNA"/>
</dbReference>
<evidence type="ECO:0000313" key="2">
    <source>
        <dbReference type="Proteomes" id="UP000700596"/>
    </source>
</evidence>
<name>A0A9P9CXL4_9PLEO</name>
<reference evidence="1" key="1">
    <citation type="journal article" date="2021" name="Nat. Commun.">
        <title>Genetic determinants of endophytism in the Arabidopsis root mycobiome.</title>
        <authorList>
            <person name="Mesny F."/>
            <person name="Miyauchi S."/>
            <person name="Thiergart T."/>
            <person name="Pickel B."/>
            <person name="Atanasova L."/>
            <person name="Karlsson M."/>
            <person name="Huettel B."/>
            <person name="Barry K.W."/>
            <person name="Haridas S."/>
            <person name="Chen C."/>
            <person name="Bauer D."/>
            <person name="Andreopoulos W."/>
            <person name="Pangilinan J."/>
            <person name="LaButti K."/>
            <person name="Riley R."/>
            <person name="Lipzen A."/>
            <person name="Clum A."/>
            <person name="Drula E."/>
            <person name="Henrissat B."/>
            <person name="Kohler A."/>
            <person name="Grigoriev I.V."/>
            <person name="Martin F.M."/>
            <person name="Hacquard S."/>
        </authorList>
    </citation>
    <scope>NUCLEOTIDE SEQUENCE</scope>
    <source>
        <strain evidence="1">MPI-CAGE-CH-0243</strain>
    </source>
</reference>
<evidence type="ECO:0000313" key="1">
    <source>
        <dbReference type="EMBL" id="KAH7109455.1"/>
    </source>
</evidence>
<dbReference type="PANTHER" id="PTHR10622:SF10">
    <property type="entry name" value="HET DOMAIN-CONTAINING PROTEIN"/>
    <property type="match status" value="1"/>
</dbReference>
<dbReference type="AlphaFoldDB" id="A0A9P9CXL4"/>
<accession>A0A9P9CXL4</accession>
<comment type="caution">
    <text evidence="1">The sequence shown here is derived from an EMBL/GenBank/DDBJ whole genome shotgun (WGS) entry which is preliminary data.</text>
</comment>
<protein>
    <submittedName>
        <fullName evidence="1">Uncharacterized protein</fullName>
    </submittedName>
</protein>
<keyword evidence="2" id="KW-1185">Reference proteome</keyword>
<dbReference type="Proteomes" id="UP000700596">
    <property type="component" value="Unassembled WGS sequence"/>
</dbReference>
<gene>
    <name evidence="1" type="ORF">B0J11DRAFT_448989</name>
</gene>
<dbReference type="OrthoDB" id="20872at2759"/>
<organism evidence="1 2">
    <name type="scientific">Dendryphion nanum</name>
    <dbReference type="NCBI Taxonomy" id="256645"/>
    <lineage>
        <taxon>Eukaryota</taxon>
        <taxon>Fungi</taxon>
        <taxon>Dikarya</taxon>
        <taxon>Ascomycota</taxon>
        <taxon>Pezizomycotina</taxon>
        <taxon>Dothideomycetes</taxon>
        <taxon>Pleosporomycetidae</taxon>
        <taxon>Pleosporales</taxon>
        <taxon>Torulaceae</taxon>
        <taxon>Dendryphion</taxon>
    </lineage>
</organism>
<sequence>SRLVKSGWTVQELIAPRNVLLFDQNWDFIYRKRDALHVLSAATGVPAQVLATRDLRQCSVARRMSWAVRRKTTRIEDGAYCLMGPFNILMLMLHGERCRPFFRIHLEILKNSTDDSILAWPMRSVDPFTYRGPLA</sequence>
<proteinExistence type="predicted"/>